<dbReference type="Pfam" id="PF00078">
    <property type="entry name" value="RVT_1"/>
    <property type="match status" value="1"/>
</dbReference>
<dbReference type="GO" id="GO:0003677">
    <property type="term" value="F:DNA binding"/>
    <property type="evidence" value="ECO:0007669"/>
    <property type="project" value="UniProtKB-KW"/>
</dbReference>
<feature type="region of interest" description="Disordered" evidence="5">
    <location>
        <begin position="840"/>
        <end position="874"/>
    </location>
</feature>
<dbReference type="PANTHER" id="PTHR33050:SF7">
    <property type="entry name" value="RIBONUCLEASE H"/>
    <property type="match status" value="1"/>
</dbReference>
<gene>
    <name evidence="7" type="ORF">D9C73_027835</name>
</gene>
<dbReference type="InterPro" id="IPR010998">
    <property type="entry name" value="Integrase_recombinase_N"/>
</dbReference>
<comment type="similarity">
    <text evidence="1">Belongs to the beta type-B retroviral polymerase family. HERV class-II K(HML-2) pol subfamily.</text>
</comment>
<dbReference type="InterPro" id="IPR043128">
    <property type="entry name" value="Rev_trsase/Diguanyl_cyclase"/>
</dbReference>
<keyword evidence="3" id="KW-0238">DNA-binding</keyword>
<dbReference type="EC" id="3.1.26.4" evidence="2"/>
<evidence type="ECO:0000256" key="4">
    <source>
        <dbReference type="ARBA" id="ARBA00023172"/>
    </source>
</evidence>
<accession>A0A4U5TUJ5</accession>
<dbReference type="CDD" id="cd09275">
    <property type="entry name" value="RNase_HI_RT_DIRS1"/>
    <property type="match status" value="1"/>
</dbReference>
<feature type="region of interest" description="Disordered" evidence="5">
    <location>
        <begin position="301"/>
        <end position="383"/>
    </location>
</feature>
<name>A0A4U5TUJ5_COLLU</name>
<dbReference type="SUPFAM" id="SSF56672">
    <property type="entry name" value="DNA/RNA polymerases"/>
    <property type="match status" value="1"/>
</dbReference>
<dbReference type="InterPro" id="IPR013762">
    <property type="entry name" value="Integrase-like_cat_sf"/>
</dbReference>
<organism evidence="7 8">
    <name type="scientific">Collichthys lucidus</name>
    <name type="common">Big head croaker</name>
    <name type="synonym">Sciaena lucida</name>
    <dbReference type="NCBI Taxonomy" id="240159"/>
    <lineage>
        <taxon>Eukaryota</taxon>
        <taxon>Metazoa</taxon>
        <taxon>Chordata</taxon>
        <taxon>Craniata</taxon>
        <taxon>Vertebrata</taxon>
        <taxon>Euteleostomi</taxon>
        <taxon>Actinopterygii</taxon>
        <taxon>Neopterygii</taxon>
        <taxon>Teleostei</taxon>
        <taxon>Neoteleostei</taxon>
        <taxon>Acanthomorphata</taxon>
        <taxon>Eupercaria</taxon>
        <taxon>Sciaenidae</taxon>
        <taxon>Collichthys</taxon>
    </lineage>
</organism>
<dbReference type="InterPro" id="IPR000477">
    <property type="entry name" value="RT_dom"/>
</dbReference>
<dbReference type="Proteomes" id="UP000298787">
    <property type="component" value="Unassembled WGS sequence"/>
</dbReference>
<evidence type="ECO:0000313" key="7">
    <source>
        <dbReference type="EMBL" id="TKS65234.1"/>
    </source>
</evidence>
<evidence type="ECO:0000259" key="6">
    <source>
        <dbReference type="Pfam" id="PF00078"/>
    </source>
</evidence>
<dbReference type="GO" id="GO:0015074">
    <property type="term" value="P:DNA integration"/>
    <property type="evidence" value="ECO:0007669"/>
    <property type="project" value="InterPro"/>
</dbReference>
<dbReference type="SUPFAM" id="SSF56349">
    <property type="entry name" value="DNA breaking-rejoining enzymes"/>
    <property type="match status" value="1"/>
</dbReference>
<dbReference type="GO" id="GO:0004523">
    <property type="term" value="F:RNA-DNA hybrid ribonuclease activity"/>
    <property type="evidence" value="ECO:0007669"/>
    <property type="project" value="UniProtKB-EC"/>
</dbReference>
<dbReference type="AlphaFoldDB" id="A0A4U5TUJ5"/>
<keyword evidence="8" id="KW-1185">Reference proteome</keyword>
<evidence type="ECO:0000313" key="8">
    <source>
        <dbReference type="Proteomes" id="UP000298787"/>
    </source>
</evidence>
<feature type="domain" description="Reverse transcriptase" evidence="6">
    <location>
        <begin position="479"/>
        <end position="554"/>
    </location>
</feature>
<dbReference type="Gene3D" id="1.10.150.130">
    <property type="match status" value="1"/>
</dbReference>
<evidence type="ECO:0000256" key="5">
    <source>
        <dbReference type="SAM" id="MobiDB-lite"/>
    </source>
</evidence>
<dbReference type="STRING" id="240159.A0A4U5TUJ5"/>
<dbReference type="Gene3D" id="3.30.70.270">
    <property type="match status" value="1"/>
</dbReference>
<evidence type="ECO:0000256" key="3">
    <source>
        <dbReference type="ARBA" id="ARBA00023125"/>
    </source>
</evidence>
<dbReference type="SUPFAM" id="SSF47823">
    <property type="entry name" value="lambda integrase-like, N-terminal domain"/>
    <property type="match status" value="1"/>
</dbReference>
<dbReference type="PANTHER" id="PTHR33050">
    <property type="entry name" value="REVERSE TRANSCRIPTASE DOMAIN-CONTAINING PROTEIN"/>
    <property type="match status" value="1"/>
</dbReference>
<protein>
    <recommendedName>
        <fullName evidence="2">ribonuclease H</fullName>
        <ecNumber evidence="2">3.1.26.4</ecNumber>
    </recommendedName>
</protein>
<feature type="region of interest" description="Disordered" evidence="5">
    <location>
        <begin position="1"/>
        <end position="44"/>
    </location>
</feature>
<evidence type="ECO:0000256" key="2">
    <source>
        <dbReference type="ARBA" id="ARBA00012180"/>
    </source>
</evidence>
<keyword evidence="4" id="KW-0233">DNA recombination</keyword>
<reference evidence="7 8" key="1">
    <citation type="submission" date="2019-01" db="EMBL/GenBank/DDBJ databases">
        <title>Genome Assembly of Collichthys lucidus.</title>
        <authorList>
            <person name="Cai M."/>
            <person name="Xiao S."/>
        </authorList>
    </citation>
    <scope>NUCLEOTIDE SEQUENCE [LARGE SCALE GENOMIC DNA]</scope>
    <source>
        <strain evidence="7">JT15FE1705JMU</strain>
        <tissue evidence="7">Muscle</tissue>
    </source>
</reference>
<dbReference type="Gene3D" id="1.10.443.10">
    <property type="entry name" value="Intergrase catalytic core"/>
    <property type="match status" value="1"/>
</dbReference>
<dbReference type="InterPro" id="IPR043502">
    <property type="entry name" value="DNA/RNA_pol_sf"/>
</dbReference>
<feature type="compositionally biased region" description="Low complexity" evidence="5">
    <location>
        <begin position="861"/>
        <end position="874"/>
    </location>
</feature>
<dbReference type="InterPro" id="IPR052055">
    <property type="entry name" value="Hepadnavirus_pol/RT"/>
</dbReference>
<dbReference type="InterPro" id="IPR011010">
    <property type="entry name" value="DNA_brk_join_enz"/>
</dbReference>
<sequence length="1108" mass="120376">MTMTPRSEDEEEDDTSVAPALAVKPKLPESTNREEGGVSSPAPSLHVDLLSTCKRAAEKLEVPWPAAVAEPTGSRYEGKRLPLARSAVKQLLPVFPELLAELSKTWNYCPYSNRSPIPGAASLDCEAMEAQGLLLMPPVEASVAAHLCPGSTSQLSAASSRRPTLPTKPEPQSALAERAYKAAALSARALNALSILTAYQAELFGASADEQDPDAWEEMAVIADLSLRIQRVSVQATGRVMATLVIQERARWLSLANLTDRERDDILDMPIVPEGVFGSALATMQQRCETKKKDNEALKLCLPRKAPTPSPPVQRKSFAQAASQPPHFKMPKAAAARPAPPSEERARSRLAQKISCLDRSPAAATGRRGLSHPGEKEEESGRTAFLSSGGASCCSPLCRPTVLAFLCASHAAAAHPRAGSRATGSAAPAAMPRGYFPDLPQGDATAPLSGPPVMEQGLQCASPLSLKWENWKATAASPPRVFIRCTEAAVAPFRRRGIRLATYLDDWLLLAQSEQEARVHTRIVTEHLINLGFVINMEKSQLSPTQEICFLGLSLRSVPFTARLSEERVKAFKACLARFRRRRSVQFRLCLRLLGLMASAILVTRLGRLHMREFQRWVASLRLDPVRHGARWIAVTADCVTALRHWRAPSFLTQRVSMGTVSSRKVVTTDASLSGWGGIFEGRGVRGRWSQALQRLHINVLELSAVFLSLKHFLPFLSGRHVLVRTDNTTTVAYINRQGGLRSRVLHTLARKLILWSSLHFRSLRATLVPGTLNTGADLLSRGAPMYGEWMLHPQVMEQSRSVRIQRKRSVRAVLLSTHSGRSPGRRRTSARLAARAALRVSSTGPNTPHPRQGEGAQSQADPDSSTLASAALASGDTSDAVRPALAAAGAQGLALAGGGGGRCSTRTRSDCNCGPGPSLYDSKWRVFERWCLERDHIPFQCSVPAILSFLQDLIDKGKAFSTVKVVGSCSPIELAAFAASPGEQRAHMLCPVRAVRSYMDRTQNIRRSDQLFVSWAEPRKGQPVTKQRLAHWVVEAIALAYTSRGLQPPAGVRAHSTRGMAASWALFRGVSVQDICSAASWSSPLTFVRFYMLDVSGPCVASAVLES</sequence>
<proteinExistence type="inferred from homology"/>
<dbReference type="GO" id="GO:0006310">
    <property type="term" value="P:DNA recombination"/>
    <property type="evidence" value="ECO:0007669"/>
    <property type="project" value="UniProtKB-KW"/>
</dbReference>
<feature type="region of interest" description="Disordered" evidence="5">
    <location>
        <begin position="417"/>
        <end position="445"/>
    </location>
</feature>
<evidence type="ECO:0000256" key="1">
    <source>
        <dbReference type="ARBA" id="ARBA00010879"/>
    </source>
</evidence>
<dbReference type="EMBL" id="ML240542">
    <property type="protein sequence ID" value="TKS65234.1"/>
    <property type="molecule type" value="Genomic_DNA"/>
</dbReference>